<dbReference type="OrthoDB" id="429841at2759"/>
<dbReference type="PANTHER" id="PTHR16036:SF2">
    <property type="entry name" value="TRNA ENDONUCLEASE ANKZF1"/>
    <property type="match status" value="1"/>
</dbReference>
<protein>
    <submittedName>
        <fullName evidence="2">Ankyrin repeat and zinc finger domain-containing protein 1</fullName>
    </submittedName>
</protein>
<accession>A0A9W9ZE92</accession>
<feature type="compositionally biased region" description="Basic residues" evidence="1">
    <location>
        <begin position="67"/>
        <end position="79"/>
    </location>
</feature>
<comment type="caution">
    <text evidence="2">The sequence shown here is derived from an EMBL/GenBank/DDBJ whole genome shotgun (WGS) entry which is preliminary data.</text>
</comment>
<dbReference type="InterPro" id="IPR047139">
    <property type="entry name" value="ANKZ1/VMS1"/>
</dbReference>
<dbReference type="AlphaFoldDB" id="A0A9W9ZE92"/>
<feature type="compositionally biased region" description="Basic and acidic residues" evidence="1">
    <location>
        <begin position="55"/>
        <end position="66"/>
    </location>
</feature>
<evidence type="ECO:0000256" key="1">
    <source>
        <dbReference type="SAM" id="MobiDB-lite"/>
    </source>
</evidence>
<organism evidence="2 3">
    <name type="scientific">Desmophyllum pertusum</name>
    <dbReference type="NCBI Taxonomy" id="174260"/>
    <lineage>
        <taxon>Eukaryota</taxon>
        <taxon>Metazoa</taxon>
        <taxon>Cnidaria</taxon>
        <taxon>Anthozoa</taxon>
        <taxon>Hexacorallia</taxon>
        <taxon>Scleractinia</taxon>
        <taxon>Caryophylliina</taxon>
        <taxon>Caryophylliidae</taxon>
        <taxon>Desmophyllum</taxon>
    </lineage>
</organism>
<evidence type="ECO:0000313" key="3">
    <source>
        <dbReference type="Proteomes" id="UP001163046"/>
    </source>
</evidence>
<gene>
    <name evidence="2" type="primary">ANKZF1_2</name>
    <name evidence="2" type="ORF">OS493_010764</name>
</gene>
<name>A0A9W9ZE92_9CNID</name>
<dbReference type="PANTHER" id="PTHR16036">
    <property type="entry name" value="ANKYRIN REPEAT AND ZINC FINGER DOMAIN-CONTAINING PROTEIN 1"/>
    <property type="match status" value="1"/>
</dbReference>
<dbReference type="GO" id="GO:0036503">
    <property type="term" value="P:ERAD pathway"/>
    <property type="evidence" value="ECO:0007669"/>
    <property type="project" value="TreeGrafter"/>
</dbReference>
<reference evidence="2" key="1">
    <citation type="submission" date="2023-01" db="EMBL/GenBank/DDBJ databases">
        <title>Genome assembly of the deep-sea coral Lophelia pertusa.</title>
        <authorList>
            <person name="Herrera S."/>
            <person name="Cordes E."/>
        </authorList>
    </citation>
    <scope>NUCLEOTIDE SEQUENCE</scope>
    <source>
        <strain evidence="2">USNM1676648</strain>
        <tissue evidence="2">Polyp</tissue>
    </source>
</reference>
<keyword evidence="3" id="KW-1185">Reference proteome</keyword>
<feature type="region of interest" description="Disordered" evidence="1">
    <location>
        <begin position="1"/>
        <end position="22"/>
    </location>
</feature>
<dbReference type="Proteomes" id="UP001163046">
    <property type="component" value="Unassembled WGS sequence"/>
</dbReference>
<dbReference type="EMBL" id="MU826354">
    <property type="protein sequence ID" value="KAJ7380057.1"/>
    <property type="molecule type" value="Genomic_DNA"/>
</dbReference>
<feature type="compositionally biased region" description="Basic and acidic residues" evidence="1">
    <location>
        <begin position="1"/>
        <end position="13"/>
    </location>
</feature>
<sequence>MDAKLTNEDDKGRTPFTVASSKETRNEFRRFMASNPDRYDYTTAQIPSALTPEMENEKDKRNAERKKVQKKAQKQRIKRALAAEKRFAQQQAAKQAGITSW</sequence>
<feature type="compositionally biased region" description="Low complexity" evidence="1">
    <location>
        <begin position="88"/>
        <end position="101"/>
    </location>
</feature>
<evidence type="ECO:0000313" key="2">
    <source>
        <dbReference type="EMBL" id="KAJ7380057.1"/>
    </source>
</evidence>
<proteinExistence type="predicted"/>
<feature type="region of interest" description="Disordered" evidence="1">
    <location>
        <begin position="48"/>
        <end position="101"/>
    </location>
</feature>